<evidence type="ECO:0000256" key="1">
    <source>
        <dbReference type="ARBA" id="ARBA00004141"/>
    </source>
</evidence>
<keyword evidence="3" id="KW-0813">Transport</keyword>
<evidence type="ECO:0000256" key="7">
    <source>
        <dbReference type="ARBA" id="ARBA00023136"/>
    </source>
</evidence>
<dbReference type="InterPro" id="IPR018108">
    <property type="entry name" value="MCP_transmembrane"/>
</dbReference>
<keyword evidence="6" id="KW-1133">Transmembrane helix</keyword>
<evidence type="ECO:0000256" key="8">
    <source>
        <dbReference type="PROSITE-ProRule" id="PRU00282"/>
    </source>
</evidence>
<feature type="repeat" description="Solcar" evidence="8">
    <location>
        <begin position="455"/>
        <end position="538"/>
    </location>
</feature>
<dbReference type="eggNOG" id="KOG0764">
    <property type="taxonomic scope" value="Eukaryota"/>
</dbReference>
<feature type="repeat" description="Solcar" evidence="8">
    <location>
        <begin position="362"/>
        <end position="446"/>
    </location>
</feature>
<evidence type="ECO:0000256" key="6">
    <source>
        <dbReference type="ARBA" id="ARBA00022989"/>
    </source>
</evidence>
<keyword evidence="4 8" id="KW-0812">Transmembrane</keyword>
<accession>A0A1U7YVL9</accession>
<evidence type="ECO:0000256" key="4">
    <source>
        <dbReference type="ARBA" id="ARBA00022692"/>
    </source>
</evidence>
<sequence>MAACSRSSGSDQPSIKYMWTKPGAASFELSDFDQEGNVSKLSGSYRQHSKLSEPKTSEILSTAEFVSAVGRLWNWANRPLSVFQPKTNAKYTDYGYQKQNMLCYSGAEANGKASISADTKCFCTDVMDDSYFPQVVNSEFECLKVTQKISLFDPCNGHRSHLSFGRYLQTSDSQLPVESWKGKGLISVGISYNLGEIYGWIRQIPFLGPKSSVNAIHSKNNKEDQGCISGGTITPVGIFTRESSDYSTCVTKREDSLLVENAASEHHAQMPVNSLYSDYHFDLVSNIEANSVVPRTSSSNLYLDYHTDLPSLSNCIFEECKHTSDDEEMLKNGKRQVKELVLEHGHTTELRSSVQNKSGFALGKKRHAFAGALAGTCVSLCLHPVDTVKTVIQSRYMYEKSIGHIVRSIISERGVTGFYRGIASNIACSAPISAVYTFTYESVKGALLPILSKEYYSIAHCTAGGCASIATSFIFTPSERIKQQMQIGSHYQSCWSALVGILERGGLRSLYAGWGAVLCRNIPHSIIKFYTYESLKQLFSSSDSNAHPTTFQTLICGGLAGSTAAFFTTPFDVVKTRLQTQIPGSSRQYDGVFCTLKEIARHEGFRGLYRGLTPRLVMYISQGAIFFASYEFFKSILTLEIRQLRAETIRNEQNLDNELTSPSLHS</sequence>
<dbReference type="KEGG" id="nnu:104586389"/>
<dbReference type="RefSeq" id="XP_010241915.1">
    <property type="nucleotide sequence ID" value="XM_010243613.2"/>
</dbReference>
<dbReference type="AlphaFoldDB" id="A0A1U7YVL9"/>
<evidence type="ECO:0000313" key="12">
    <source>
        <dbReference type="RefSeq" id="XP_010241917.1"/>
    </source>
</evidence>
<dbReference type="FunFam" id="1.50.40.10:FF:000162">
    <property type="entry name" value="Mitochondrial substrate carrier protein-like"/>
    <property type="match status" value="1"/>
</dbReference>
<keyword evidence="9" id="KW-1185">Reference proteome</keyword>
<reference evidence="10 11" key="1">
    <citation type="submission" date="2025-04" db="UniProtKB">
        <authorList>
            <consortium name="RefSeq"/>
        </authorList>
    </citation>
    <scope>IDENTIFICATION</scope>
</reference>
<evidence type="ECO:0000256" key="2">
    <source>
        <dbReference type="ARBA" id="ARBA00006375"/>
    </source>
</evidence>
<dbReference type="GO" id="GO:0000095">
    <property type="term" value="F:S-adenosyl-L-methionine transmembrane transporter activity"/>
    <property type="evidence" value="ECO:0000318"/>
    <property type="project" value="GO_Central"/>
</dbReference>
<comment type="subcellular location">
    <subcellularLocation>
        <location evidence="1">Membrane</location>
        <topology evidence="1">Multi-pass membrane protein</topology>
    </subcellularLocation>
</comment>
<evidence type="ECO:0000313" key="14">
    <source>
        <dbReference type="RefSeq" id="XP_010241919.1"/>
    </source>
</evidence>
<dbReference type="eggNOG" id="KOG0768">
    <property type="taxonomic scope" value="Eukaryota"/>
</dbReference>
<dbReference type="RefSeq" id="XP_010241920.1">
    <property type="nucleotide sequence ID" value="XM_010243618.2"/>
</dbReference>
<dbReference type="RefSeq" id="XP_010241917.1">
    <property type="nucleotide sequence ID" value="XM_010243615.2"/>
</dbReference>
<evidence type="ECO:0000313" key="20">
    <source>
        <dbReference type="RefSeq" id="XP_010241926.1"/>
    </source>
</evidence>
<dbReference type="RefSeq" id="XP_010241927.1">
    <property type="nucleotide sequence ID" value="XM_010243625.2"/>
</dbReference>
<dbReference type="RefSeq" id="XP_010241926.1">
    <property type="nucleotide sequence ID" value="XM_010243624.2"/>
</dbReference>
<dbReference type="GeneID" id="104586389"/>
<dbReference type="RefSeq" id="XP_010241928.1">
    <property type="nucleotide sequence ID" value="XM_010243626.2"/>
</dbReference>
<dbReference type="RefSeq" id="XP_010241923.1">
    <property type="nucleotide sequence ID" value="XM_010243621.2"/>
</dbReference>
<dbReference type="OrthoDB" id="10253709at2759"/>
<evidence type="ECO:0000313" key="15">
    <source>
        <dbReference type="RefSeq" id="XP_010241920.1"/>
    </source>
</evidence>
<evidence type="ECO:0000313" key="9">
    <source>
        <dbReference type="Proteomes" id="UP000189703"/>
    </source>
</evidence>
<dbReference type="OMA" id="YSFAHCV"/>
<dbReference type="InterPro" id="IPR023395">
    <property type="entry name" value="MCP_dom_sf"/>
</dbReference>
<name>A0A1U7YVL9_NELNU</name>
<dbReference type="RefSeq" id="XP_010241919.1">
    <property type="nucleotide sequence ID" value="XM_010243617.2"/>
</dbReference>
<gene>
    <name evidence="10 11 12 13 14 15 16 17 18 19 20 21 22" type="primary">LOC104586389</name>
</gene>
<evidence type="ECO:0000313" key="11">
    <source>
        <dbReference type="RefSeq" id="XP_010241916.1"/>
    </source>
</evidence>
<dbReference type="SUPFAM" id="SSF103506">
    <property type="entry name" value="Mitochondrial carrier"/>
    <property type="match status" value="1"/>
</dbReference>
<keyword evidence="5" id="KW-0677">Repeat</keyword>
<dbReference type="Proteomes" id="UP000189703">
    <property type="component" value="Unplaced"/>
</dbReference>
<evidence type="ECO:0000313" key="17">
    <source>
        <dbReference type="RefSeq" id="XP_010241923.1"/>
    </source>
</evidence>
<keyword evidence="7 8" id="KW-0472">Membrane</keyword>
<proteinExistence type="inferred from homology"/>
<evidence type="ECO:0000313" key="16">
    <source>
        <dbReference type="RefSeq" id="XP_010241921.1"/>
    </source>
</evidence>
<evidence type="ECO:0000313" key="10">
    <source>
        <dbReference type="RefSeq" id="XP_010241915.1"/>
    </source>
</evidence>
<dbReference type="FunFam" id="1.50.40.10:FF:000080">
    <property type="entry name" value="Mitochondrial substrate carrier protein-like"/>
    <property type="match status" value="1"/>
</dbReference>
<comment type="similarity">
    <text evidence="2">Belongs to the mitochondrial carrier (TC 2.A.29) family.</text>
</comment>
<dbReference type="RefSeq" id="XP_010241925.1">
    <property type="nucleotide sequence ID" value="XM_010243623.2"/>
</dbReference>
<dbReference type="Pfam" id="PF00153">
    <property type="entry name" value="Mito_carr"/>
    <property type="match status" value="3"/>
</dbReference>
<evidence type="ECO:0000313" key="21">
    <source>
        <dbReference type="RefSeq" id="XP_010241927.1"/>
    </source>
</evidence>
<dbReference type="RefSeq" id="XP_010241921.1">
    <property type="nucleotide sequence ID" value="XM_010243619.2"/>
</dbReference>
<protein>
    <submittedName>
        <fullName evidence="10 11">Adenine nucleotide transporter BT1, chloroplastic/mitochondrial</fullName>
    </submittedName>
</protein>
<dbReference type="PROSITE" id="PS50920">
    <property type="entry name" value="SOLCAR"/>
    <property type="match status" value="3"/>
</dbReference>
<organism evidence="9 12">
    <name type="scientific">Nelumbo nucifera</name>
    <name type="common">Sacred lotus</name>
    <dbReference type="NCBI Taxonomy" id="4432"/>
    <lineage>
        <taxon>Eukaryota</taxon>
        <taxon>Viridiplantae</taxon>
        <taxon>Streptophyta</taxon>
        <taxon>Embryophyta</taxon>
        <taxon>Tracheophyta</taxon>
        <taxon>Spermatophyta</taxon>
        <taxon>Magnoliopsida</taxon>
        <taxon>Proteales</taxon>
        <taxon>Nelumbonaceae</taxon>
        <taxon>Nelumbo</taxon>
    </lineage>
</organism>
<evidence type="ECO:0000313" key="22">
    <source>
        <dbReference type="RefSeq" id="XP_010241928.1"/>
    </source>
</evidence>
<dbReference type="Gene3D" id="1.50.40.10">
    <property type="entry name" value="Mitochondrial carrier domain"/>
    <property type="match status" value="2"/>
</dbReference>
<feature type="repeat" description="Solcar" evidence="8">
    <location>
        <begin position="548"/>
        <end position="636"/>
    </location>
</feature>
<dbReference type="RefSeq" id="XP_010241916.1">
    <property type="nucleotide sequence ID" value="XM_010243614.2"/>
</dbReference>
<evidence type="ECO:0000256" key="5">
    <source>
        <dbReference type="ARBA" id="ARBA00022737"/>
    </source>
</evidence>
<dbReference type="PANTHER" id="PTHR45667">
    <property type="entry name" value="S-ADENOSYLMETHIONINE MITOCHONDRIAL CARRIER PROTEIN"/>
    <property type="match status" value="1"/>
</dbReference>
<dbReference type="RefSeq" id="XP_010241918.1">
    <property type="nucleotide sequence ID" value="XM_010243616.2"/>
</dbReference>
<evidence type="ECO:0000313" key="19">
    <source>
        <dbReference type="RefSeq" id="XP_010241925.1"/>
    </source>
</evidence>
<dbReference type="RefSeq" id="XP_010241924.1">
    <property type="nucleotide sequence ID" value="XM_010243622.2"/>
</dbReference>
<evidence type="ECO:0000256" key="3">
    <source>
        <dbReference type="ARBA" id="ARBA00022448"/>
    </source>
</evidence>
<dbReference type="GO" id="GO:0005743">
    <property type="term" value="C:mitochondrial inner membrane"/>
    <property type="evidence" value="ECO:0000318"/>
    <property type="project" value="GO_Central"/>
</dbReference>
<evidence type="ECO:0000313" key="13">
    <source>
        <dbReference type="RefSeq" id="XP_010241918.1"/>
    </source>
</evidence>
<evidence type="ECO:0000313" key="18">
    <source>
        <dbReference type="RefSeq" id="XP_010241924.1"/>
    </source>
</evidence>